<evidence type="ECO:0000313" key="14">
    <source>
        <dbReference type="EMBL" id="AGH17333.1"/>
    </source>
</evidence>
<keyword evidence="7 10" id="KW-0472">Membrane</keyword>
<sequence length="369" mass="41027">MSENNVILLVAGGTGGHVFPAVALSHELKNRGYAVYLITDRRARSFITDFPADSIYEIVSSQVRFSNPFVFWNSLVILWKAFIASLRLIKKLKPNVVVGFGGYHSISPLLAGMILRIPSMVHEQNVIMGKANRLLSWGVQIIARGLVSSQKKVLLRKIIVTGNPIRSSLIKMKDIPYQSSDLDQPFHLLVFGGSQGAKVFSDIVPKSIALIPEMQRKRLVIMQQVREDDKEKVQKQYDELGCKATLACFFKDIERYIVEANLLICRSGALTVSEIAVIGRPAILVPYPHSVDQDQLHNAYYLQEGGGAKVITENFLSPERLAEELCSAMKKPSCLVQMAKQVSMKGKPQAVLMLSDLVEKLAHVKVDLV</sequence>
<dbReference type="EC" id="2.4.1.227" evidence="10"/>
<evidence type="ECO:0000256" key="4">
    <source>
        <dbReference type="ARBA" id="ARBA00022679"/>
    </source>
</evidence>
<comment type="pathway">
    <text evidence="10">Cell wall biogenesis; peptidoglycan biosynthesis.</text>
</comment>
<evidence type="ECO:0000256" key="1">
    <source>
        <dbReference type="ARBA" id="ARBA00022475"/>
    </source>
</evidence>
<dbReference type="InterPro" id="IPR006009">
    <property type="entry name" value="GlcNAc_MurG"/>
</dbReference>
<evidence type="ECO:0000256" key="9">
    <source>
        <dbReference type="ARBA" id="ARBA00023316"/>
    </source>
</evidence>
<keyword evidence="11" id="KW-0812">Transmembrane</keyword>
<keyword evidence="9 10" id="KW-0961">Cell wall biogenesis/degradation</keyword>
<dbReference type="HAMAP" id="MF_00033">
    <property type="entry name" value="MurG"/>
    <property type="match status" value="1"/>
</dbReference>
<dbReference type="SUPFAM" id="SSF53756">
    <property type="entry name" value="UDP-Glycosyltransferase/glycogen phosphorylase"/>
    <property type="match status" value="1"/>
</dbReference>
<dbReference type="InterPro" id="IPR007235">
    <property type="entry name" value="Glyco_trans_28_C"/>
</dbReference>
<feature type="binding site" evidence="10">
    <location>
        <position position="166"/>
    </location>
    <ligand>
        <name>UDP-N-acetyl-alpha-D-glucosamine</name>
        <dbReference type="ChEBI" id="CHEBI:57705"/>
    </ligand>
</feature>
<comment type="subcellular location">
    <subcellularLocation>
        <location evidence="10">Cell membrane</location>
        <topology evidence="10">Peripheral membrane protein</topology>
        <orientation evidence="10">Cytoplasmic side</orientation>
    </subcellularLocation>
</comment>
<organism evidence="14 15">
    <name type="scientific">Candidatus Liberibacter asiaticus str. gxpsy</name>
    <dbReference type="NCBI Taxonomy" id="1174529"/>
    <lineage>
        <taxon>Bacteria</taxon>
        <taxon>Pseudomonadati</taxon>
        <taxon>Pseudomonadota</taxon>
        <taxon>Alphaproteobacteria</taxon>
        <taxon>Hyphomicrobiales</taxon>
        <taxon>Rhizobiaceae</taxon>
        <taxon>Liberibacter</taxon>
    </lineage>
</organism>
<keyword evidence="6 10" id="KW-0573">Peptidoglycan synthesis</keyword>
<feature type="binding site" evidence="10">
    <location>
        <begin position="14"/>
        <end position="16"/>
    </location>
    <ligand>
        <name>UDP-N-acetyl-alpha-D-glucosamine</name>
        <dbReference type="ChEBI" id="CHEBI:57705"/>
    </ligand>
</feature>
<evidence type="ECO:0000256" key="10">
    <source>
        <dbReference type="HAMAP-Rule" id="MF_00033"/>
    </source>
</evidence>
<gene>
    <name evidence="10" type="primary">murG</name>
    <name evidence="14" type="ORF">WSI_04825</name>
</gene>
<dbReference type="InterPro" id="IPR004276">
    <property type="entry name" value="GlycoTrans_28_N"/>
</dbReference>
<keyword evidence="1 10" id="KW-1003">Cell membrane</keyword>
<keyword evidence="11" id="KW-1133">Transmembrane helix</keyword>
<dbReference type="NCBIfam" id="TIGR01133">
    <property type="entry name" value="murG"/>
    <property type="match status" value="1"/>
</dbReference>
<evidence type="ECO:0000256" key="7">
    <source>
        <dbReference type="ARBA" id="ARBA00023136"/>
    </source>
</evidence>
<evidence type="ECO:0000256" key="2">
    <source>
        <dbReference type="ARBA" id="ARBA00022618"/>
    </source>
</evidence>
<feature type="binding site" evidence="10">
    <location>
        <position position="125"/>
    </location>
    <ligand>
        <name>UDP-N-acetyl-alpha-D-glucosamine</name>
        <dbReference type="ChEBI" id="CHEBI:57705"/>
    </ligand>
</feature>
<feature type="domain" description="Glycosyltransferase family 28 N-terminal" evidence="12">
    <location>
        <begin position="7"/>
        <end position="139"/>
    </location>
</feature>
<dbReference type="GeneID" id="93077324"/>
<feature type="binding site" evidence="10">
    <location>
        <position position="295"/>
    </location>
    <ligand>
        <name>UDP-N-acetyl-alpha-D-glucosamine</name>
        <dbReference type="ChEBI" id="CHEBI:57705"/>
    </ligand>
</feature>
<keyword evidence="3 10" id="KW-0328">Glycosyltransferase</keyword>
<dbReference type="RefSeq" id="WP_015452928.1">
    <property type="nucleotide sequence ID" value="NC_020549.1"/>
</dbReference>
<dbReference type="Proteomes" id="UP000011820">
    <property type="component" value="Chromosome"/>
</dbReference>
<dbReference type="PANTHER" id="PTHR21015:SF22">
    <property type="entry name" value="GLYCOSYLTRANSFERASE"/>
    <property type="match status" value="1"/>
</dbReference>
<keyword evidence="2 10" id="KW-0132">Cell division</keyword>
<comment type="function">
    <text evidence="10">Cell wall formation. Catalyzes the transfer of a GlcNAc subunit on undecaprenyl-pyrophosphoryl-MurNAc-pentapeptide (lipid intermediate I) to form undecaprenyl-pyrophosphoryl-MurNAc-(pentapeptide)GlcNAc (lipid intermediate II).</text>
</comment>
<accession>A0ABM5NHA3</accession>
<reference evidence="14 15" key="1">
    <citation type="journal article" date="2013" name="Genome Announc.">
        <title>Complete Genome Sequence of a Chinese Strain of 'Candidatus Liberibacter asiaticus'.</title>
        <authorList>
            <person name="Lin H."/>
            <person name="Han C.S."/>
            <person name="Liu B."/>
            <person name="Lou B."/>
            <person name="Bai X."/>
            <person name="Deng C."/>
            <person name="Civerolo E.L."/>
            <person name="Gupta G."/>
        </authorList>
    </citation>
    <scope>NUCLEOTIDE SEQUENCE [LARGE SCALE GENOMIC DNA]</scope>
    <source>
        <strain evidence="15">gxpsy</strain>
    </source>
</reference>
<comment type="caution">
    <text evidence="10">Lacks conserved residue(s) required for the propagation of feature annotation.</text>
</comment>
<keyword evidence="4 10" id="KW-0808">Transferase</keyword>
<comment type="catalytic activity">
    <reaction evidence="10">
        <text>di-trans,octa-cis-undecaprenyl diphospho-N-acetyl-alpha-D-muramoyl-L-alanyl-D-glutamyl-meso-2,6-diaminopimeloyl-D-alanyl-D-alanine + UDP-N-acetyl-alpha-D-glucosamine = di-trans,octa-cis-undecaprenyl diphospho-[N-acetyl-alpha-D-glucosaminyl-(1-&gt;4)]-N-acetyl-alpha-D-muramoyl-L-alanyl-D-glutamyl-meso-2,6-diaminopimeloyl-D-alanyl-D-alanine + UDP + H(+)</text>
        <dbReference type="Rhea" id="RHEA:31227"/>
        <dbReference type="ChEBI" id="CHEBI:15378"/>
        <dbReference type="ChEBI" id="CHEBI:57705"/>
        <dbReference type="ChEBI" id="CHEBI:58223"/>
        <dbReference type="ChEBI" id="CHEBI:61387"/>
        <dbReference type="ChEBI" id="CHEBI:61388"/>
        <dbReference type="EC" id="2.4.1.227"/>
    </reaction>
</comment>
<feature type="binding site" evidence="10">
    <location>
        <position position="194"/>
    </location>
    <ligand>
        <name>UDP-N-acetyl-alpha-D-glucosamine</name>
        <dbReference type="ChEBI" id="CHEBI:57705"/>
    </ligand>
</feature>
<proteinExistence type="inferred from homology"/>
<dbReference type="Pfam" id="PF04101">
    <property type="entry name" value="Glyco_tran_28_C"/>
    <property type="match status" value="1"/>
</dbReference>
<keyword evidence="5 10" id="KW-0133">Cell shape</keyword>
<keyword evidence="8 10" id="KW-0131">Cell cycle</keyword>
<feature type="binding site" evidence="10">
    <location>
        <begin position="269"/>
        <end position="274"/>
    </location>
    <ligand>
        <name>UDP-N-acetyl-alpha-D-glucosamine</name>
        <dbReference type="ChEBI" id="CHEBI:57705"/>
    </ligand>
</feature>
<evidence type="ECO:0000256" key="8">
    <source>
        <dbReference type="ARBA" id="ARBA00023306"/>
    </source>
</evidence>
<evidence type="ECO:0000256" key="11">
    <source>
        <dbReference type="SAM" id="Phobius"/>
    </source>
</evidence>
<keyword evidence="15" id="KW-1185">Reference proteome</keyword>
<dbReference type="CDD" id="cd03785">
    <property type="entry name" value="GT28_MurG"/>
    <property type="match status" value="1"/>
</dbReference>
<dbReference type="EMBL" id="CP004005">
    <property type="protein sequence ID" value="AGH17333.1"/>
    <property type="molecule type" value="Genomic_DNA"/>
</dbReference>
<comment type="similarity">
    <text evidence="10">Belongs to the glycosyltransferase 28 family. MurG subfamily.</text>
</comment>
<feature type="transmembrane region" description="Helical" evidence="11">
    <location>
        <begin position="69"/>
        <end position="89"/>
    </location>
</feature>
<protein>
    <recommendedName>
        <fullName evidence="10">UDP-N-acetylglucosamine--N-acetylmuramyl-(pentapeptide) pyrophosphoryl-undecaprenol N-acetylglucosamine transferase</fullName>
        <ecNumber evidence="10">2.4.1.227</ecNumber>
    </recommendedName>
    <alternativeName>
        <fullName evidence="10">Undecaprenyl-PP-MurNAc-pentapeptide-UDPGlcNAc GlcNAc transferase</fullName>
    </alternativeName>
</protein>
<dbReference type="GO" id="GO:0016740">
    <property type="term" value="F:transferase activity"/>
    <property type="evidence" value="ECO:0007669"/>
    <property type="project" value="UniProtKB-KW"/>
</dbReference>
<name>A0ABM5NHA3_LIBAS</name>
<evidence type="ECO:0000313" key="15">
    <source>
        <dbReference type="Proteomes" id="UP000011820"/>
    </source>
</evidence>
<dbReference type="Gene3D" id="3.40.50.2000">
    <property type="entry name" value="Glycogen Phosphorylase B"/>
    <property type="match status" value="2"/>
</dbReference>
<evidence type="ECO:0000256" key="5">
    <source>
        <dbReference type="ARBA" id="ARBA00022960"/>
    </source>
</evidence>
<feature type="transmembrane region" description="Helical" evidence="11">
    <location>
        <begin position="96"/>
        <end position="115"/>
    </location>
</feature>
<dbReference type="Pfam" id="PF03033">
    <property type="entry name" value="Glyco_transf_28"/>
    <property type="match status" value="1"/>
</dbReference>
<evidence type="ECO:0000259" key="13">
    <source>
        <dbReference type="Pfam" id="PF04101"/>
    </source>
</evidence>
<evidence type="ECO:0000256" key="3">
    <source>
        <dbReference type="ARBA" id="ARBA00022676"/>
    </source>
</evidence>
<evidence type="ECO:0000256" key="6">
    <source>
        <dbReference type="ARBA" id="ARBA00022984"/>
    </source>
</evidence>
<dbReference type="PANTHER" id="PTHR21015">
    <property type="entry name" value="UDP-N-ACETYLGLUCOSAMINE--N-ACETYLMURAMYL-(PENTAPEPTIDE) PYROPHOSPHORYL-UNDECAPRENOL N-ACETYLGLUCOSAMINE TRANSFERASE 1"/>
    <property type="match status" value="1"/>
</dbReference>
<evidence type="ECO:0000259" key="12">
    <source>
        <dbReference type="Pfam" id="PF03033"/>
    </source>
</evidence>
<feature type="domain" description="Glycosyl transferase family 28 C-terminal" evidence="13">
    <location>
        <begin position="188"/>
        <end position="349"/>
    </location>
</feature>